<evidence type="ECO:0000313" key="1">
    <source>
        <dbReference type="EMBL" id="MFC4267134.1"/>
    </source>
</evidence>
<proteinExistence type="predicted"/>
<dbReference type="Proteomes" id="UP001595773">
    <property type="component" value="Unassembled WGS sequence"/>
</dbReference>
<evidence type="ECO:0000313" key="2">
    <source>
        <dbReference type="Proteomes" id="UP001595773"/>
    </source>
</evidence>
<organism evidence="1 2">
    <name type="scientific">Arthrobacter cryoconiti</name>
    <dbReference type="NCBI Taxonomy" id="748907"/>
    <lineage>
        <taxon>Bacteria</taxon>
        <taxon>Bacillati</taxon>
        <taxon>Actinomycetota</taxon>
        <taxon>Actinomycetes</taxon>
        <taxon>Micrococcales</taxon>
        <taxon>Micrococcaceae</taxon>
        <taxon>Arthrobacter</taxon>
    </lineage>
</organism>
<protein>
    <recommendedName>
        <fullName evidence="3">Toxin-antitoxin system HicB family antitoxin</fullName>
    </recommendedName>
</protein>
<name>A0ABV8R6X0_9MICC</name>
<evidence type="ECO:0008006" key="3">
    <source>
        <dbReference type="Google" id="ProtNLM"/>
    </source>
</evidence>
<dbReference type="EMBL" id="JBHSCQ010000024">
    <property type="protein sequence ID" value="MFC4267134.1"/>
    <property type="molecule type" value="Genomic_DNA"/>
</dbReference>
<dbReference type="RefSeq" id="WP_230068360.1">
    <property type="nucleotide sequence ID" value="NZ_BAABLL010000017.1"/>
</dbReference>
<keyword evidence="2" id="KW-1185">Reference proteome</keyword>
<accession>A0ABV8R6X0</accession>
<comment type="caution">
    <text evidence="1">The sequence shown here is derived from an EMBL/GenBank/DDBJ whole genome shotgun (WGS) entry which is preliminary data.</text>
</comment>
<reference evidence="2" key="1">
    <citation type="journal article" date="2019" name="Int. J. Syst. Evol. Microbiol.">
        <title>The Global Catalogue of Microorganisms (GCM) 10K type strain sequencing project: providing services to taxonomists for standard genome sequencing and annotation.</title>
        <authorList>
            <consortium name="The Broad Institute Genomics Platform"/>
            <consortium name="The Broad Institute Genome Sequencing Center for Infectious Disease"/>
            <person name="Wu L."/>
            <person name="Ma J."/>
        </authorList>
    </citation>
    <scope>NUCLEOTIDE SEQUENCE [LARGE SCALE GENOMIC DNA]</scope>
    <source>
        <strain evidence="2">CGMCC 1.10698</strain>
    </source>
</reference>
<gene>
    <name evidence="1" type="ORF">ACFOW9_16115</name>
</gene>
<sequence>MADSRKPRGVHYDVEREAVPVRLPLEHKAHFKKLAASEGISLSNWVTEKLATATGLPVPDYITKERERKSA</sequence>